<reference evidence="2" key="1">
    <citation type="submission" date="2022-07" db="EMBL/GenBank/DDBJ databases">
        <title>Phylogenomic reconstructions and comparative analyses of Kickxellomycotina fungi.</title>
        <authorList>
            <person name="Reynolds N.K."/>
            <person name="Stajich J.E."/>
            <person name="Barry K."/>
            <person name="Grigoriev I.V."/>
            <person name="Crous P."/>
            <person name="Smith M.E."/>
        </authorList>
    </citation>
    <scope>NUCLEOTIDE SEQUENCE</scope>
    <source>
        <strain evidence="2">BCRC 34297</strain>
    </source>
</reference>
<proteinExistence type="predicted"/>
<evidence type="ECO:0000313" key="2">
    <source>
        <dbReference type="EMBL" id="KAJ2757302.1"/>
    </source>
</evidence>
<evidence type="ECO:0000313" key="3">
    <source>
        <dbReference type="Proteomes" id="UP001140011"/>
    </source>
</evidence>
<name>A0A9W8H4K6_9FUNG</name>
<dbReference type="Proteomes" id="UP001140011">
    <property type="component" value="Unassembled WGS sequence"/>
</dbReference>
<gene>
    <name evidence="2" type="ORF">GGI19_000122</name>
</gene>
<organism evidence="2 3">
    <name type="scientific">Coemansia pectinata</name>
    <dbReference type="NCBI Taxonomy" id="1052879"/>
    <lineage>
        <taxon>Eukaryota</taxon>
        <taxon>Fungi</taxon>
        <taxon>Fungi incertae sedis</taxon>
        <taxon>Zoopagomycota</taxon>
        <taxon>Kickxellomycotina</taxon>
        <taxon>Kickxellomycetes</taxon>
        <taxon>Kickxellales</taxon>
        <taxon>Kickxellaceae</taxon>
        <taxon>Coemansia</taxon>
    </lineage>
</organism>
<feature type="signal peptide" evidence="1">
    <location>
        <begin position="1"/>
        <end position="28"/>
    </location>
</feature>
<dbReference type="EMBL" id="JANBUH010000003">
    <property type="protein sequence ID" value="KAJ2757302.1"/>
    <property type="molecule type" value="Genomic_DNA"/>
</dbReference>
<sequence length="104" mass="11137">MLHSFAMYRLLIAAIASLALDRVPATLAAQTVPPNSVHRPTYTIDMETTLRPEYTNTGTDLYSPIPLTPDLGQLVASVASQPSVAKAMRDAKVGNDSPTARAEL</sequence>
<protein>
    <submittedName>
        <fullName evidence="2">Uncharacterized protein</fullName>
    </submittedName>
</protein>
<feature type="chain" id="PRO_5040894686" evidence="1">
    <location>
        <begin position="29"/>
        <end position="104"/>
    </location>
</feature>
<evidence type="ECO:0000256" key="1">
    <source>
        <dbReference type="SAM" id="SignalP"/>
    </source>
</evidence>
<dbReference type="AlphaFoldDB" id="A0A9W8H4K6"/>
<accession>A0A9W8H4K6</accession>
<dbReference type="OrthoDB" id="5579696at2759"/>
<keyword evidence="1" id="KW-0732">Signal</keyword>
<comment type="caution">
    <text evidence="2">The sequence shown here is derived from an EMBL/GenBank/DDBJ whole genome shotgun (WGS) entry which is preliminary data.</text>
</comment>
<keyword evidence="3" id="KW-1185">Reference proteome</keyword>